<dbReference type="Proteomes" id="UP001060085">
    <property type="component" value="Linkage Group LG05"/>
</dbReference>
<sequence length="223" mass="24021">MVQPGARRGDDDLCPGTNRTGRVEGHLVTAPSRGSSTQPSPIPFRTRPPTPLHYPYYGFSQPPRTSYDPYAHASSPPLRTLGVPVDSSYSNTDFGVTNCGNPSSDDGLCRDSGTCGDRTRFEEPDMVGSLRIHGSEDEEDQPENVGGDDNDHSDGAGDEDELISIAHASSTSDRLAPGKGKGLTGSFMSVMSKITGSRPKRHEKSRTSTNPTQRKKTKNDDLQ</sequence>
<name>A0ACC0AL59_CATRO</name>
<organism evidence="1 2">
    <name type="scientific">Catharanthus roseus</name>
    <name type="common">Madagascar periwinkle</name>
    <name type="synonym">Vinca rosea</name>
    <dbReference type="NCBI Taxonomy" id="4058"/>
    <lineage>
        <taxon>Eukaryota</taxon>
        <taxon>Viridiplantae</taxon>
        <taxon>Streptophyta</taxon>
        <taxon>Embryophyta</taxon>
        <taxon>Tracheophyta</taxon>
        <taxon>Spermatophyta</taxon>
        <taxon>Magnoliopsida</taxon>
        <taxon>eudicotyledons</taxon>
        <taxon>Gunneridae</taxon>
        <taxon>Pentapetalae</taxon>
        <taxon>asterids</taxon>
        <taxon>lamiids</taxon>
        <taxon>Gentianales</taxon>
        <taxon>Apocynaceae</taxon>
        <taxon>Rauvolfioideae</taxon>
        <taxon>Vinceae</taxon>
        <taxon>Catharanthinae</taxon>
        <taxon>Catharanthus</taxon>
    </lineage>
</organism>
<evidence type="ECO:0000313" key="2">
    <source>
        <dbReference type="Proteomes" id="UP001060085"/>
    </source>
</evidence>
<evidence type="ECO:0000313" key="1">
    <source>
        <dbReference type="EMBL" id="KAI5661110.1"/>
    </source>
</evidence>
<proteinExistence type="predicted"/>
<reference evidence="2" key="1">
    <citation type="journal article" date="2023" name="Nat. Plants">
        <title>Single-cell RNA sequencing provides a high-resolution roadmap for understanding the multicellular compartmentation of specialized metabolism.</title>
        <authorList>
            <person name="Sun S."/>
            <person name="Shen X."/>
            <person name="Li Y."/>
            <person name="Li Y."/>
            <person name="Wang S."/>
            <person name="Li R."/>
            <person name="Zhang H."/>
            <person name="Shen G."/>
            <person name="Guo B."/>
            <person name="Wei J."/>
            <person name="Xu J."/>
            <person name="St-Pierre B."/>
            <person name="Chen S."/>
            <person name="Sun C."/>
        </authorList>
    </citation>
    <scope>NUCLEOTIDE SEQUENCE [LARGE SCALE GENOMIC DNA]</scope>
</reference>
<keyword evidence="2" id="KW-1185">Reference proteome</keyword>
<protein>
    <submittedName>
        <fullName evidence="1">Uncharacterized protein</fullName>
    </submittedName>
</protein>
<accession>A0ACC0AL59</accession>
<gene>
    <name evidence="1" type="ORF">M9H77_20433</name>
</gene>
<dbReference type="EMBL" id="CM044705">
    <property type="protein sequence ID" value="KAI5661110.1"/>
    <property type="molecule type" value="Genomic_DNA"/>
</dbReference>
<comment type="caution">
    <text evidence="1">The sequence shown here is derived from an EMBL/GenBank/DDBJ whole genome shotgun (WGS) entry which is preliminary data.</text>
</comment>